<dbReference type="InterPro" id="IPR012906">
    <property type="entry name" value="PaaX-like_N"/>
</dbReference>
<evidence type="ECO:0000313" key="5">
    <source>
        <dbReference type="Proteomes" id="UP001499854"/>
    </source>
</evidence>
<feature type="domain" description="Transcriptional repressor PaaX-like N-terminal" evidence="1">
    <location>
        <begin position="16"/>
        <end position="85"/>
    </location>
</feature>
<dbReference type="InterPro" id="IPR048846">
    <property type="entry name" value="PaaX-like_central"/>
</dbReference>
<dbReference type="Gene3D" id="3.30.70.2650">
    <property type="match status" value="1"/>
</dbReference>
<evidence type="ECO:0000259" key="3">
    <source>
        <dbReference type="Pfam" id="PF20803"/>
    </source>
</evidence>
<evidence type="ECO:0000313" key="4">
    <source>
        <dbReference type="EMBL" id="GAA1965664.1"/>
    </source>
</evidence>
<dbReference type="Gene3D" id="1.20.58.1460">
    <property type="match status" value="1"/>
</dbReference>
<dbReference type="InterPro" id="IPR013225">
    <property type="entry name" value="PaaX_C"/>
</dbReference>
<dbReference type="Gene3D" id="1.10.10.10">
    <property type="entry name" value="Winged helix-like DNA-binding domain superfamily/Winged helix DNA-binding domain"/>
    <property type="match status" value="1"/>
</dbReference>
<reference evidence="5" key="1">
    <citation type="journal article" date="2019" name="Int. J. Syst. Evol. Microbiol.">
        <title>The Global Catalogue of Microorganisms (GCM) 10K type strain sequencing project: providing services to taxonomists for standard genome sequencing and annotation.</title>
        <authorList>
            <consortium name="The Broad Institute Genomics Platform"/>
            <consortium name="The Broad Institute Genome Sequencing Center for Infectious Disease"/>
            <person name="Wu L."/>
            <person name="Ma J."/>
        </authorList>
    </citation>
    <scope>NUCLEOTIDE SEQUENCE [LARGE SCALE GENOMIC DNA]</scope>
    <source>
        <strain evidence="5">JCM 16013</strain>
    </source>
</reference>
<name>A0ABP5CPE4_9ACTN</name>
<evidence type="ECO:0000259" key="2">
    <source>
        <dbReference type="Pfam" id="PF08223"/>
    </source>
</evidence>
<evidence type="ECO:0000259" key="1">
    <source>
        <dbReference type="Pfam" id="PF07848"/>
    </source>
</evidence>
<dbReference type="EMBL" id="BAAAQM010000011">
    <property type="protein sequence ID" value="GAA1965664.1"/>
    <property type="molecule type" value="Genomic_DNA"/>
</dbReference>
<protein>
    <submittedName>
        <fullName evidence="4">PaaX family transcriptional regulator C-terminal domain-containing protein</fullName>
    </submittedName>
</protein>
<comment type="caution">
    <text evidence="4">The sequence shown here is derived from an EMBL/GenBank/DDBJ whole genome shotgun (WGS) entry which is preliminary data.</text>
</comment>
<feature type="domain" description="Transcriptional repressor PaaX-like central Cas2-like" evidence="3">
    <location>
        <begin position="105"/>
        <end position="177"/>
    </location>
</feature>
<dbReference type="PANTHER" id="PTHR30319:SF1">
    <property type="entry name" value="TRANSCRIPTIONAL REPRESSOR PAAX"/>
    <property type="match status" value="1"/>
</dbReference>
<dbReference type="PANTHER" id="PTHR30319">
    <property type="entry name" value="PHENYLACETIC ACID REGULATOR-RELATED TRANSCRIPTIONAL REPRESSOR"/>
    <property type="match status" value="1"/>
</dbReference>
<organism evidence="4 5">
    <name type="scientific">Catenulispora subtropica</name>
    <dbReference type="NCBI Taxonomy" id="450798"/>
    <lineage>
        <taxon>Bacteria</taxon>
        <taxon>Bacillati</taxon>
        <taxon>Actinomycetota</taxon>
        <taxon>Actinomycetes</taxon>
        <taxon>Catenulisporales</taxon>
        <taxon>Catenulisporaceae</taxon>
        <taxon>Catenulispora</taxon>
    </lineage>
</organism>
<dbReference type="PIRSF" id="PIRSF020623">
    <property type="entry name" value="PaaX"/>
    <property type="match status" value="1"/>
</dbReference>
<feature type="domain" description="Transcriptional repressor PaaX-like C-terminal" evidence="2">
    <location>
        <begin position="189"/>
        <end position="271"/>
    </location>
</feature>
<gene>
    <name evidence="4" type="ORF">GCM10009838_24020</name>
</gene>
<accession>A0ABP5CPE4</accession>
<dbReference type="InterPro" id="IPR011965">
    <property type="entry name" value="PaaX_trns_reg"/>
</dbReference>
<dbReference type="Pfam" id="PF07848">
    <property type="entry name" value="PaaX"/>
    <property type="match status" value="1"/>
</dbReference>
<dbReference type="Pfam" id="PF08223">
    <property type="entry name" value="PaaX_C"/>
    <property type="match status" value="1"/>
</dbReference>
<sequence length="276" mass="31005">MSRPPVTRRRELATGSARSLLMTLLGEYVLPRARPTWTSTVVQALATLGIEEKAARQALTRSSAEGWIVSERVGRRVRWTLTDQGHRLLTEGAARIYAFGRATPAWDGRWLVLLLTVPEPRRDLRQRLRTRLTWAGFGSPDPGVWISPHPAREPEAAAVLHDLGLHEALSFTAAHGAIGSEPAMVARAWDLSTLEARYEDFVADFGSLHPEGDAATLRAQTRLVHAWRRFPFLDPQLPRELLPEEWSGAKAVEVFHTRHAEWDDAARHAWEASDRE</sequence>
<dbReference type="InterPro" id="IPR036388">
    <property type="entry name" value="WH-like_DNA-bd_sf"/>
</dbReference>
<dbReference type="Proteomes" id="UP001499854">
    <property type="component" value="Unassembled WGS sequence"/>
</dbReference>
<dbReference type="Pfam" id="PF20803">
    <property type="entry name" value="PaaX_M"/>
    <property type="match status" value="1"/>
</dbReference>
<proteinExistence type="predicted"/>
<keyword evidence="5" id="KW-1185">Reference proteome</keyword>